<dbReference type="AlphaFoldDB" id="A0A6S6T5Y5"/>
<evidence type="ECO:0000313" key="1">
    <source>
        <dbReference type="EMBL" id="CAA6810573.1"/>
    </source>
</evidence>
<protein>
    <recommendedName>
        <fullName evidence="2">TetR/AcrR family transcriptional regulator</fullName>
    </recommendedName>
</protein>
<gene>
    <name evidence="1" type="ORF">HELGO_WM35713</name>
</gene>
<evidence type="ECO:0008006" key="2">
    <source>
        <dbReference type="Google" id="ProtNLM"/>
    </source>
</evidence>
<name>A0A6S6T5Y5_9GAMM</name>
<proteinExistence type="predicted"/>
<reference evidence="1" key="1">
    <citation type="submission" date="2020-01" db="EMBL/GenBank/DDBJ databases">
        <authorList>
            <person name="Meier V. D."/>
            <person name="Meier V D."/>
        </authorList>
    </citation>
    <scope>NUCLEOTIDE SEQUENCE</scope>
    <source>
        <strain evidence="1">HLG_WM_MAG_07</strain>
    </source>
</reference>
<dbReference type="EMBL" id="CACVAY010000045">
    <property type="protein sequence ID" value="CAA6810573.1"/>
    <property type="molecule type" value="Genomic_DNA"/>
</dbReference>
<organism evidence="1">
    <name type="scientific">uncultured Thiotrichaceae bacterium</name>
    <dbReference type="NCBI Taxonomy" id="298394"/>
    <lineage>
        <taxon>Bacteria</taxon>
        <taxon>Pseudomonadati</taxon>
        <taxon>Pseudomonadota</taxon>
        <taxon>Gammaproteobacteria</taxon>
        <taxon>Thiotrichales</taxon>
        <taxon>Thiotrichaceae</taxon>
        <taxon>environmental samples</taxon>
    </lineage>
</organism>
<dbReference type="Gene3D" id="1.10.357.10">
    <property type="entry name" value="Tetracycline Repressor, domain 2"/>
    <property type="match status" value="1"/>
</dbReference>
<dbReference type="InterPro" id="IPR009057">
    <property type="entry name" value="Homeodomain-like_sf"/>
</dbReference>
<accession>A0A6S6T5Y5</accession>
<feature type="non-terminal residue" evidence="1">
    <location>
        <position position="1"/>
    </location>
</feature>
<dbReference type="SUPFAM" id="SSF46689">
    <property type="entry name" value="Homeodomain-like"/>
    <property type="match status" value="1"/>
</dbReference>
<sequence>YIRQTALKGTLRYMFNPPNKQHPTNYKQFLKTFSYKDKVLYRTIFERHPDKIKLSKEKFAVNNLEKIFGATFQLVPKIGFQAMSLRDLSSETGLSMGGLYSSISYKENIAIIVKDIVAIVCSELVEKANAEEDAKIALEQVIRGYLYTSTALQPWFYFLYFETRSLPLPEQEASKNIELEQVSEMSLLLDKIRDSETSPVSSEDIATMMLAMIQERYLKPWKYKTPDKTIDDYAEHCLALLQRLL</sequence>